<comment type="caution">
    <text evidence="3">The sequence shown here is derived from an EMBL/GenBank/DDBJ whole genome shotgun (WGS) entry which is preliminary data.</text>
</comment>
<evidence type="ECO:0000313" key="3">
    <source>
        <dbReference type="EMBL" id="ESQ82477.1"/>
    </source>
</evidence>
<dbReference type="GO" id="GO:0033388">
    <property type="term" value="P:putrescine biosynthetic process from arginine"/>
    <property type="evidence" value="ECO:0007669"/>
    <property type="project" value="TreeGrafter"/>
</dbReference>
<reference evidence="3 4" key="1">
    <citation type="journal article" date="2014" name="Nature">
        <title>Sequential evolution of bacterial morphology by co-option of a developmental regulator.</title>
        <authorList>
            <person name="Jiang C."/>
            <person name="Brown P.J."/>
            <person name="Ducret A."/>
            <person name="Brun Y.V."/>
        </authorList>
    </citation>
    <scope>NUCLEOTIDE SEQUENCE [LARGE SCALE GENOMIC DNA]</scope>
    <source>
        <strain evidence="3 4">DSM 16100</strain>
    </source>
</reference>
<dbReference type="PATRIC" id="fig|1121022.4.peg.4284"/>
<dbReference type="InterPro" id="IPR050345">
    <property type="entry name" value="Aliph_Amidase/BUP"/>
</dbReference>
<name>V4NKV8_9CAUL</name>
<dbReference type="InterPro" id="IPR003010">
    <property type="entry name" value="C-N_Hydrolase"/>
</dbReference>
<organism evidence="3 4">
    <name type="scientific">Asticcacaulis benevestitus DSM 16100 = ATCC BAA-896</name>
    <dbReference type="NCBI Taxonomy" id="1121022"/>
    <lineage>
        <taxon>Bacteria</taxon>
        <taxon>Pseudomonadati</taxon>
        <taxon>Pseudomonadota</taxon>
        <taxon>Alphaproteobacteria</taxon>
        <taxon>Caulobacterales</taxon>
        <taxon>Caulobacteraceae</taxon>
        <taxon>Asticcacaulis</taxon>
    </lineage>
</organism>
<dbReference type="OrthoDB" id="9811121at2"/>
<dbReference type="RefSeq" id="WP_018084237.1">
    <property type="nucleotide sequence ID" value="NZ_AQWM01000100.1"/>
</dbReference>
<evidence type="ECO:0000313" key="4">
    <source>
        <dbReference type="Proteomes" id="UP000017837"/>
    </source>
</evidence>
<accession>V4NKV8</accession>
<dbReference type="eggNOG" id="COG0388">
    <property type="taxonomic scope" value="Bacteria"/>
</dbReference>
<dbReference type="Gene3D" id="3.60.110.10">
    <property type="entry name" value="Carbon-nitrogen hydrolase"/>
    <property type="match status" value="1"/>
</dbReference>
<evidence type="ECO:0000259" key="2">
    <source>
        <dbReference type="PROSITE" id="PS50263"/>
    </source>
</evidence>
<feature type="domain" description="CN hydrolase" evidence="2">
    <location>
        <begin position="1"/>
        <end position="238"/>
    </location>
</feature>
<protein>
    <recommendedName>
        <fullName evidence="2">CN hydrolase domain-containing protein</fullName>
    </recommendedName>
</protein>
<sequence>MKIAFVEWPEGLSVDHGEWQRLMCSIQAAEIDLLVTNELPFGRWIADERSFSEDLARYSIDAHERGLEALAALKLPAIISSRPIWYNERLVNEAFVLEHGYVRALHRKQYFPSEPGWYEDDWFVGDGSGFAVNEVLGIKVGILLCTEAMFNEHARAYGKQEASLIIIPRATGRDTTMWKTAAAMASLVSGAYVVSSNRTGRSKSGTVFGGRGFAYAPEGQMLTQTSKANTLQVFELDLALSDAARRSYPCYVSELN</sequence>
<dbReference type="SUPFAM" id="SSF56317">
    <property type="entry name" value="Carbon-nitrogen hydrolase"/>
    <property type="match status" value="1"/>
</dbReference>
<proteinExistence type="predicted"/>
<dbReference type="GO" id="GO:0050126">
    <property type="term" value="F:N-carbamoylputrescine amidase activity"/>
    <property type="evidence" value="ECO:0007669"/>
    <property type="project" value="TreeGrafter"/>
</dbReference>
<dbReference type="AlphaFoldDB" id="V4NKV8"/>
<dbReference type="PANTHER" id="PTHR43674">
    <property type="entry name" value="NITRILASE C965.09-RELATED"/>
    <property type="match status" value="1"/>
</dbReference>
<gene>
    <name evidence="3" type="ORF">ABENE_20905</name>
</gene>
<keyword evidence="1" id="KW-0378">Hydrolase</keyword>
<dbReference type="CDD" id="cd07197">
    <property type="entry name" value="nitrilase"/>
    <property type="match status" value="1"/>
</dbReference>
<dbReference type="Pfam" id="PF00795">
    <property type="entry name" value="CN_hydrolase"/>
    <property type="match status" value="1"/>
</dbReference>
<dbReference type="InterPro" id="IPR036526">
    <property type="entry name" value="C-N_Hydrolase_sf"/>
</dbReference>
<dbReference type="EMBL" id="AWGB01000076">
    <property type="protein sequence ID" value="ESQ82477.1"/>
    <property type="molecule type" value="Genomic_DNA"/>
</dbReference>
<dbReference type="PANTHER" id="PTHR43674:SF2">
    <property type="entry name" value="BETA-UREIDOPROPIONASE"/>
    <property type="match status" value="1"/>
</dbReference>
<dbReference type="PROSITE" id="PS50263">
    <property type="entry name" value="CN_HYDROLASE"/>
    <property type="match status" value="1"/>
</dbReference>
<dbReference type="Proteomes" id="UP000017837">
    <property type="component" value="Unassembled WGS sequence"/>
</dbReference>
<evidence type="ECO:0000256" key="1">
    <source>
        <dbReference type="ARBA" id="ARBA00022801"/>
    </source>
</evidence>
<keyword evidence="4" id="KW-1185">Reference proteome</keyword>